<dbReference type="PROSITE" id="PS50181">
    <property type="entry name" value="FBOX"/>
    <property type="match status" value="1"/>
</dbReference>
<feature type="compositionally biased region" description="Basic residues" evidence="2">
    <location>
        <begin position="787"/>
        <end position="797"/>
    </location>
</feature>
<proteinExistence type="inferred from homology"/>
<dbReference type="PANTHER" id="PTHR13318:SF190">
    <property type="entry name" value="PARTNER OF PAIRED, ISOFORM B"/>
    <property type="match status" value="1"/>
</dbReference>
<dbReference type="InterPro" id="IPR001810">
    <property type="entry name" value="F-box_dom"/>
</dbReference>
<feature type="region of interest" description="Disordered" evidence="2">
    <location>
        <begin position="770"/>
        <end position="833"/>
    </location>
</feature>
<evidence type="ECO:0000256" key="1">
    <source>
        <dbReference type="ARBA" id="ARBA00038357"/>
    </source>
</evidence>
<feature type="region of interest" description="Disordered" evidence="2">
    <location>
        <begin position="577"/>
        <end position="603"/>
    </location>
</feature>
<dbReference type="GO" id="GO:0031146">
    <property type="term" value="P:SCF-dependent proteasomal ubiquitin-dependent protein catabolic process"/>
    <property type="evidence" value="ECO:0007669"/>
    <property type="project" value="TreeGrafter"/>
</dbReference>
<dbReference type="InterPro" id="IPR001199">
    <property type="entry name" value="Cyt_B5-like_heme/steroid-bd"/>
</dbReference>
<name>A0A1X2IM01_9FUNG</name>
<dbReference type="FunFam" id="3.10.120.10:FF:000003">
    <property type="entry name" value="membrane-associated progesterone receptor component 1"/>
    <property type="match status" value="1"/>
</dbReference>
<dbReference type="InterPro" id="IPR036400">
    <property type="entry name" value="Cyt_B5-like_heme/steroid_sf"/>
</dbReference>
<dbReference type="InterPro" id="IPR032675">
    <property type="entry name" value="LRR_dom_sf"/>
</dbReference>
<dbReference type="Pfam" id="PF00173">
    <property type="entry name" value="Cyt-b5"/>
    <property type="match status" value="1"/>
</dbReference>
<reference evidence="4 5" key="1">
    <citation type="submission" date="2016-07" db="EMBL/GenBank/DDBJ databases">
        <title>Pervasive Adenine N6-methylation of Active Genes in Fungi.</title>
        <authorList>
            <consortium name="DOE Joint Genome Institute"/>
            <person name="Mondo S.J."/>
            <person name="Dannebaum R.O."/>
            <person name="Kuo R.C."/>
            <person name="Labutti K."/>
            <person name="Haridas S."/>
            <person name="Kuo A."/>
            <person name="Salamov A."/>
            <person name="Ahrendt S.R."/>
            <person name="Lipzen A."/>
            <person name="Sullivan W."/>
            <person name="Andreopoulos W.B."/>
            <person name="Clum A."/>
            <person name="Lindquist E."/>
            <person name="Daum C."/>
            <person name="Ramamoorthy G.K."/>
            <person name="Gryganskyi A."/>
            <person name="Culley D."/>
            <person name="Magnuson J.K."/>
            <person name="James T.Y."/>
            <person name="O'Malley M.A."/>
            <person name="Stajich J.E."/>
            <person name="Spatafora J.W."/>
            <person name="Visel A."/>
            <person name="Grigoriev I.V."/>
        </authorList>
    </citation>
    <scope>NUCLEOTIDE SEQUENCE [LARGE SCALE GENOMIC DNA]</scope>
    <source>
        <strain evidence="4 5">NRRL 1336</strain>
    </source>
</reference>
<evidence type="ECO:0000313" key="5">
    <source>
        <dbReference type="Proteomes" id="UP000193560"/>
    </source>
</evidence>
<feature type="compositionally biased region" description="Polar residues" evidence="2">
    <location>
        <begin position="822"/>
        <end position="833"/>
    </location>
</feature>
<dbReference type="Gene3D" id="3.10.120.10">
    <property type="entry name" value="Cytochrome b5-like heme/steroid binding domain"/>
    <property type="match status" value="1"/>
</dbReference>
<feature type="domain" description="F-box" evidence="3">
    <location>
        <begin position="194"/>
        <end position="240"/>
    </location>
</feature>
<evidence type="ECO:0000256" key="2">
    <source>
        <dbReference type="SAM" id="MobiDB-lite"/>
    </source>
</evidence>
<dbReference type="Gene3D" id="3.80.10.10">
    <property type="entry name" value="Ribonuclease Inhibitor"/>
    <property type="match status" value="2"/>
</dbReference>
<dbReference type="Pfam" id="PF25372">
    <property type="entry name" value="DUF7885"/>
    <property type="match status" value="1"/>
</dbReference>
<keyword evidence="5" id="KW-1185">Reference proteome</keyword>
<dbReference type="PANTHER" id="PTHR13318">
    <property type="entry name" value="PARTNER OF PAIRED, ISOFORM B-RELATED"/>
    <property type="match status" value="1"/>
</dbReference>
<dbReference type="SMART" id="SM01117">
    <property type="entry name" value="Cyt-b5"/>
    <property type="match status" value="1"/>
</dbReference>
<dbReference type="AlphaFoldDB" id="A0A1X2IM01"/>
<dbReference type="STRING" id="90262.A0A1X2IM01"/>
<accession>A0A1X2IM01</accession>
<dbReference type="InterPro" id="IPR001611">
    <property type="entry name" value="Leu-rich_rpt"/>
</dbReference>
<dbReference type="OrthoDB" id="550575at2759"/>
<dbReference type="Proteomes" id="UP000193560">
    <property type="component" value="Unassembled WGS sequence"/>
</dbReference>
<protein>
    <recommendedName>
        <fullName evidence="3">F-box domain-containing protein</fullName>
    </recommendedName>
</protein>
<dbReference type="GO" id="GO:0020037">
    <property type="term" value="F:heme binding"/>
    <property type="evidence" value="ECO:0007669"/>
    <property type="project" value="UniProtKB-ARBA"/>
</dbReference>
<feature type="compositionally biased region" description="Basic and acidic residues" evidence="2">
    <location>
        <begin position="770"/>
        <end position="781"/>
    </location>
</feature>
<dbReference type="Pfam" id="PF12937">
    <property type="entry name" value="F-box-like"/>
    <property type="match status" value="1"/>
</dbReference>
<dbReference type="SUPFAM" id="SSF52047">
    <property type="entry name" value="RNI-like"/>
    <property type="match status" value="1"/>
</dbReference>
<dbReference type="InterPro" id="IPR057207">
    <property type="entry name" value="FBXL15_LRR"/>
</dbReference>
<dbReference type="InterPro" id="IPR006553">
    <property type="entry name" value="Leu-rich_rpt_Cys-con_subtyp"/>
</dbReference>
<dbReference type="InterPro" id="IPR036047">
    <property type="entry name" value="F-box-like_dom_sf"/>
</dbReference>
<dbReference type="SMART" id="SM00256">
    <property type="entry name" value="FBOX"/>
    <property type="match status" value="1"/>
</dbReference>
<dbReference type="SUPFAM" id="SSF55856">
    <property type="entry name" value="Cytochrome b5-like heme/steroid binding domain"/>
    <property type="match status" value="1"/>
</dbReference>
<comment type="caution">
    <text evidence="4">The sequence shown here is derived from an EMBL/GenBank/DDBJ whole genome shotgun (WGS) entry which is preliminary data.</text>
</comment>
<comment type="similarity">
    <text evidence="1">Belongs to the cytochrome b5 family. MAPR subfamily.</text>
</comment>
<feature type="compositionally biased region" description="Low complexity" evidence="2">
    <location>
        <begin position="637"/>
        <end position="655"/>
    </location>
</feature>
<feature type="compositionally biased region" description="Acidic residues" evidence="2">
    <location>
        <begin position="706"/>
        <end position="723"/>
    </location>
</feature>
<dbReference type="GO" id="GO:0019005">
    <property type="term" value="C:SCF ubiquitin ligase complex"/>
    <property type="evidence" value="ECO:0007669"/>
    <property type="project" value="TreeGrafter"/>
</dbReference>
<evidence type="ECO:0000259" key="3">
    <source>
        <dbReference type="PROSITE" id="PS50181"/>
    </source>
</evidence>
<evidence type="ECO:0000313" key="4">
    <source>
        <dbReference type="EMBL" id="ORZ18808.1"/>
    </source>
</evidence>
<dbReference type="Pfam" id="PF13516">
    <property type="entry name" value="LRR_6"/>
    <property type="match status" value="1"/>
</dbReference>
<feature type="region of interest" description="Disordered" evidence="2">
    <location>
        <begin position="637"/>
        <end position="725"/>
    </location>
</feature>
<dbReference type="SMART" id="SM00367">
    <property type="entry name" value="LRR_CC"/>
    <property type="match status" value="10"/>
</dbReference>
<dbReference type="EMBL" id="MCGE01000008">
    <property type="protein sequence ID" value="ORZ18808.1"/>
    <property type="molecule type" value="Genomic_DNA"/>
</dbReference>
<feature type="compositionally biased region" description="Low complexity" evidence="2">
    <location>
        <begin position="580"/>
        <end position="590"/>
    </location>
</feature>
<sequence length="833" mass="92948">MNNKTMNTTVNTLLTQLKENPLNWALLAVLAYVVKSYAQSTKPATIEAKHPEVLLFRNFTPIDLLPFDGNSKEHGGRILMGVNGSVYDVTRGRSFYGPEGPYANFAGHDASRGLAKHSFDSDMVCDANGPIDKLEDLNAEEWEALREWEQHFATKYLLVGKLFIMLSHYDSSSPLTSPNIVESMTTTINQHPLSSVFQRIPDELQIKILGYLTVQDLLKVTGVCHNWYNLVYEGSLWKTIDITPFYKKIPADQLLKIGLAAGSFLKIVNFRGCIQLTSHMLRVLSDHCVNVESLYLKDCRGISTPSIACFLQRATRLTLLDLSGLDSVKNSTLQIIGQHLSHLVILNISWCKNITGQGIQQLVYNGGKCHSLEVLKLNGTALIDETTMGILGSHSPNLRKLSLASCSSLTDAAFARFLRPTKSTTASISTTSLSHLNISNCSRLSDRSLKQLALYGGDRLTHLELAGCDALTDAGFTFMAPRLRSLLHLDLEDIIHITILTIKALANNQPNLRRLCLSNCAHIDDEAIQFLILHGSCKHLEHLELDGCAITDMCLDTLATFLVDQYHERRKFLKQRKQLLRQQQQQQQQKQKQKQGMRYSLQPSSSIDSGFICAASSNIITSDVFSTSPISTHLSATSVMSSSPVSTSFTPSSSSDINNRQMTAVMVEESRSTSTLCHSGTGDSDYTRQSTSSSDDGRKLYYNNNNDDEYNDDEDEDDEDEDEEHRTLMLETLDCGNISESGVRSALAKAEPFLEIKSFYSWMDTQRHDNDDDHTTSHHGEPTFQHHYNHRQRRHHPDARQQLHASAGRLRGGVRTNRHLTAGQSHSSGCVIL</sequence>
<gene>
    <name evidence="4" type="ORF">BCR42DRAFT_449949</name>
</gene>
<dbReference type="SUPFAM" id="SSF81383">
    <property type="entry name" value="F-box domain"/>
    <property type="match status" value="1"/>
</dbReference>
<organism evidence="4 5">
    <name type="scientific">Absidia repens</name>
    <dbReference type="NCBI Taxonomy" id="90262"/>
    <lineage>
        <taxon>Eukaryota</taxon>
        <taxon>Fungi</taxon>
        <taxon>Fungi incertae sedis</taxon>
        <taxon>Mucoromycota</taxon>
        <taxon>Mucoromycotina</taxon>
        <taxon>Mucoromycetes</taxon>
        <taxon>Mucorales</taxon>
        <taxon>Cunninghamellaceae</taxon>
        <taxon>Absidia</taxon>
    </lineage>
</organism>
<feature type="compositionally biased region" description="Polar residues" evidence="2">
    <location>
        <begin position="672"/>
        <end position="694"/>
    </location>
</feature>